<dbReference type="InterPro" id="IPR013535">
    <property type="entry name" value="PUL_dom"/>
</dbReference>
<dbReference type="InterPro" id="IPR011989">
    <property type="entry name" value="ARM-like"/>
</dbReference>
<protein>
    <recommendedName>
        <fullName evidence="1">PUL domain-containing protein</fullName>
    </recommendedName>
</protein>
<evidence type="ECO:0000313" key="3">
    <source>
        <dbReference type="Proteomes" id="UP000054350"/>
    </source>
</evidence>
<proteinExistence type="predicted"/>
<dbReference type="AlphaFoldDB" id="A0A0L0S131"/>
<dbReference type="VEuPathDB" id="FungiDB:AMAG_17888"/>
<dbReference type="EMBL" id="GG745330">
    <property type="protein sequence ID" value="KNE56258.1"/>
    <property type="molecule type" value="Genomic_DNA"/>
</dbReference>
<evidence type="ECO:0000259" key="1">
    <source>
        <dbReference type="Pfam" id="PF08324"/>
    </source>
</evidence>
<gene>
    <name evidence="2" type="ORF">AMAG_17888</name>
</gene>
<name>A0A0L0S131_ALLM3</name>
<evidence type="ECO:0000313" key="2">
    <source>
        <dbReference type="EMBL" id="KNE56258.1"/>
    </source>
</evidence>
<organism evidence="2 3">
    <name type="scientific">Allomyces macrogynus (strain ATCC 38327)</name>
    <name type="common">Allomyces javanicus var. macrogynus</name>
    <dbReference type="NCBI Taxonomy" id="578462"/>
    <lineage>
        <taxon>Eukaryota</taxon>
        <taxon>Fungi</taxon>
        <taxon>Fungi incertae sedis</taxon>
        <taxon>Blastocladiomycota</taxon>
        <taxon>Blastocladiomycetes</taxon>
        <taxon>Blastocladiales</taxon>
        <taxon>Blastocladiaceae</taxon>
        <taxon>Allomyces</taxon>
    </lineage>
</organism>
<reference evidence="3" key="2">
    <citation type="submission" date="2009-11" db="EMBL/GenBank/DDBJ databases">
        <title>The Genome Sequence of Allomyces macrogynus strain ATCC 38327.</title>
        <authorList>
            <consortium name="The Broad Institute Genome Sequencing Platform"/>
            <person name="Russ C."/>
            <person name="Cuomo C."/>
            <person name="Shea T."/>
            <person name="Young S.K."/>
            <person name="Zeng Q."/>
            <person name="Koehrsen M."/>
            <person name="Haas B."/>
            <person name="Borodovsky M."/>
            <person name="Guigo R."/>
            <person name="Alvarado L."/>
            <person name="Berlin A."/>
            <person name="Borenstein D."/>
            <person name="Chen Z."/>
            <person name="Engels R."/>
            <person name="Freedman E."/>
            <person name="Gellesch M."/>
            <person name="Goldberg J."/>
            <person name="Griggs A."/>
            <person name="Gujja S."/>
            <person name="Heiman D."/>
            <person name="Hepburn T."/>
            <person name="Howarth C."/>
            <person name="Jen D."/>
            <person name="Larson L."/>
            <person name="Lewis B."/>
            <person name="Mehta T."/>
            <person name="Park D."/>
            <person name="Pearson M."/>
            <person name="Roberts A."/>
            <person name="Saif S."/>
            <person name="Shenoy N."/>
            <person name="Sisk P."/>
            <person name="Stolte C."/>
            <person name="Sykes S."/>
            <person name="Walk T."/>
            <person name="White J."/>
            <person name="Yandava C."/>
            <person name="Burger G."/>
            <person name="Gray M.W."/>
            <person name="Holland P.W.H."/>
            <person name="King N."/>
            <person name="Lang F.B.F."/>
            <person name="Roger A.J."/>
            <person name="Ruiz-Trillo I."/>
            <person name="Lander E."/>
            <person name="Nusbaum C."/>
        </authorList>
    </citation>
    <scope>NUCLEOTIDE SEQUENCE [LARGE SCALE GENOMIC DNA]</scope>
    <source>
        <strain evidence="3">ATCC 38327</strain>
    </source>
</reference>
<dbReference type="Gene3D" id="1.25.10.10">
    <property type="entry name" value="Leucine-rich Repeat Variant"/>
    <property type="match status" value="1"/>
</dbReference>
<sequence length="59" mass="6618">MVGFRAIANMFALPGNRAAVIAALPTVLRMLNEYRVTSNKNLRQSVVTVLLNMTLWDVR</sequence>
<reference evidence="2 3" key="1">
    <citation type="submission" date="2009-11" db="EMBL/GenBank/DDBJ databases">
        <title>Annotation of Allomyces macrogynus ATCC 38327.</title>
        <authorList>
            <consortium name="The Broad Institute Genome Sequencing Platform"/>
            <person name="Russ C."/>
            <person name="Cuomo C."/>
            <person name="Burger G."/>
            <person name="Gray M.W."/>
            <person name="Holland P.W.H."/>
            <person name="King N."/>
            <person name="Lang F.B.F."/>
            <person name="Roger A.J."/>
            <person name="Ruiz-Trillo I."/>
            <person name="Young S.K."/>
            <person name="Zeng Q."/>
            <person name="Gargeya S."/>
            <person name="Fitzgerald M."/>
            <person name="Haas B."/>
            <person name="Abouelleil A."/>
            <person name="Alvarado L."/>
            <person name="Arachchi H.M."/>
            <person name="Berlin A."/>
            <person name="Chapman S.B."/>
            <person name="Gearin G."/>
            <person name="Goldberg J."/>
            <person name="Griggs A."/>
            <person name="Gujja S."/>
            <person name="Hansen M."/>
            <person name="Heiman D."/>
            <person name="Howarth C."/>
            <person name="Larimer J."/>
            <person name="Lui A."/>
            <person name="MacDonald P.J.P."/>
            <person name="McCowen C."/>
            <person name="Montmayeur A."/>
            <person name="Murphy C."/>
            <person name="Neiman D."/>
            <person name="Pearson M."/>
            <person name="Priest M."/>
            <person name="Roberts A."/>
            <person name="Saif S."/>
            <person name="Shea T."/>
            <person name="Sisk P."/>
            <person name="Stolte C."/>
            <person name="Sykes S."/>
            <person name="Wortman J."/>
            <person name="Nusbaum C."/>
            <person name="Birren B."/>
        </authorList>
    </citation>
    <scope>NUCLEOTIDE SEQUENCE [LARGE SCALE GENOMIC DNA]</scope>
    <source>
        <strain evidence="2 3">ATCC 38327</strain>
    </source>
</reference>
<dbReference type="Proteomes" id="UP000054350">
    <property type="component" value="Unassembled WGS sequence"/>
</dbReference>
<feature type="domain" description="PUL" evidence="1">
    <location>
        <begin position="1"/>
        <end position="55"/>
    </location>
</feature>
<dbReference type="Pfam" id="PF08324">
    <property type="entry name" value="PUL"/>
    <property type="match status" value="1"/>
</dbReference>
<dbReference type="OrthoDB" id="10265988at2759"/>
<keyword evidence="3" id="KW-1185">Reference proteome</keyword>
<accession>A0A0L0S131</accession>